<keyword evidence="1" id="KW-0472">Membrane</keyword>
<keyword evidence="3" id="KW-1185">Reference proteome</keyword>
<dbReference type="RefSeq" id="XP_031852992.1">
    <property type="nucleotide sequence ID" value="XM_031997101.1"/>
</dbReference>
<feature type="transmembrane region" description="Helical" evidence="1">
    <location>
        <begin position="400"/>
        <end position="421"/>
    </location>
</feature>
<accession>A0A5E8BDL9</accession>
<proteinExistence type="predicted"/>
<feature type="transmembrane region" description="Helical" evidence="1">
    <location>
        <begin position="863"/>
        <end position="881"/>
    </location>
</feature>
<evidence type="ECO:0000256" key="1">
    <source>
        <dbReference type="SAM" id="Phobius"/>
    </source>
</evidence>
<feature type="transmembrane region" description="Helical" evidence="1">
    <location>
        <begin position="691"/>
        <end position="715"/>
    </location>
</feature>
<dbReference type="Proteomes" id="UP000398389">
    <property type="component" value="Unassembled WGS sequence"/>
</dbReference>
<feature type="transmembrane region" description="Helical" evidence="1">
    <location>
        <begin position="652"/>
        <end position="671"/>
    </location>
</feature>
<feature type="transmembrane region" description="Helical" evidence="1">
    <location>
        <begin position="23"/>
        <end position="42"/>
    </location>
</feature>
<dbReference type="AlphaFoldDB" id="A0A5E8BDL9"/>
<name>A0A5E8BDL9_9ASCO</name>
<evidence type="ECO:0000313" key="2">
    <source>
        <dbReference type="EMBL" id="VVT49665.1"/>
    </source>
</evidence>
<organism evidence="2 3">
    <name type="scientific">Magnusiomyces paraingens</name>
    <dbReference type="NCBI Taxonomy" id="2606893"/>
    <lineage>
        <taxon>Eukaryota</taxon>
        <taxon>Fungi</taxon>
        <taxon>Dikarya</taxon>
        <taxon>Ascomycota</taxon>
        <taxon>Saccharomycotina</taxon>
        <taxon>Dipodascomycetes</taxon>
        <taxon>Dipodascales</taxon>
        <taxon>Dipodascaceae</taxon>
        <taxon>Magnusiomyces</taxon>
    </lineage>
</organism>
<gene>
    <name evidence="2" type="ORF">SAPINGB_P002382</name>
</gene>
<feature type="transmembrane region" description="Helical" evidence="1">
    <location>
        <begin position="577"/>
        <end position="597"/>
    </location>
</feature>
<dbReference type="GeneID" id="43581201"/>
<dbReference type="OrthoDB" id="1932925at2759"/>
<feature type="transmembrane region" description="Helical" evidence="1">
    <location>
        <begin position="544"/>
        <end position="565"/>
    </location>
</feature>
<feature type="transmembrane region" description="Helical" evidence="1">
    <location>
        <begin position="375"/>
        <end position="394"/>
    </location>
</feature>
<evidence type="ECO:0000313" key="3">
    <source>
        <dbReference type="Proteomes" id="UP000398389"/>
    </source>
</evidence>
<keyword evidence="1" id="KW-1133">Transmembrane helix</keyword>
<keyword evidence="1" id="KW-0812">Transmembrane</keyword>
<reference evidence="2 3" key="1">
    <citation type="submission" date="2019-09" db="EMBL/GenBank/DDBJ databases">
        <authorList>
            <person name="Brejova B."/>
        </authorList>
    </citation>
    <scope>NUCLEOTIDE SEQUENCE [LARGE SCALE GENOMIC DNA]</scope>
</reference>
<evidence type="ECO:0008006" key="4">
    <source>
        <dbReference type="Google" id="ProtNLM"/>
    </source>
</evidence>
<feature type="transmembrane region" description="Helical" evidence="1">
    <location>
        <begin position="749"/>
        <end position="770"/>
    </location>
</feature>
<sequence length="899" mass="101621">MKWQLPRYSSTTNNKLTSPFTKYSPFLLPLIVLSAAISWNLYSNASYSLSSKEPPNCSALLKRGRYLDDTSPDPLIWQPDGCAMRSYDQDPRDLLKHCLSPTDQFVFMGDSTARGLYWGVSNVIERGHFRGLKSHSDVHTTIKNMSLSFYWNPLLEKDLMNPIVAMAKGTPLEEWRKNREKTRGNGKRYLVVTGGLWMGLVEETPNRTDIVPRYARSLDYLFSQLDNRTVGSFDKIYFAPLLLPASPYQRPVRRDQLSPDFGRDLLTYGDQFFGYERSSTTGSGAQGGVHRFSNGSKEVSAYYLPVINELFGEHHYANREVAGMHFMYNGIITQGNILLNHICNEKVAAAYTKQDKPAPQMSCCVHKDPRFNEKLVCLLIAVVSLGLLVAALFYRLVKVPIANAAAVSLAALIAGAYSLLVNNSTPIALIKPHFSPTDMCLLLQLWAAITWFSLKPLPLDQAVLSEKTALSGVSQKHLNQGLWAHQLKGVFMSLLLIINVTGYDKHLYRIEGELLARVLLSLWSCVDLVDFSRSLRVSRTPRPVLLRLMRVSFLPLILFVSGSWTNPSASLEDRPSFYLSANNFWCIPLRVIFWYVFTLLGQPLAERVVAKGFGWAPVTNKTSHLKSLVLGGFGCMGYALCSRWWWWWLTGFSFLAYDFWLLLAALVWEDFFSATIHSQQQQQQQQQQKQVLRVSIGIMALVGINSLFISFGSYYPLSFGMDDPSRQCDFSQNMVDAAVSARGRMYTRLVHFFICIPLFVCLMSYSSHFYSPFWVSAGTYSYEILVLRLHIILAKGGSLLVHVFPTGWISSRFVLRALQILPSVFPKGFNYDYGMTLGVGKGLGYGFEYIVGMREVWVAVRRVASLMLVVWVAATIAKVYYSGWSLEDDEEDEFEDNGV</sequence>
<feature type="transmembrane region" description="Helical" evidence="1">
    <location>
        <begin position="791"/>
        <end position="811"/>
    </location>
</feature>
<protein>
    <recommendedName>
        <fullName evidence="4">Cas1p 10 TM acyl transferase domain-containing protein</fullName>
    </recommendedName>
</protein>
<dbReference type="EMBL" id="CABVLU010000002">
    <property type="protein sequence ID" value="VVT49665.1"/>
    <property type="molecule type" value="Genomic_DNA"/>
</dbReference>